<dbReference type="Proteomes" id="UP000247681">
    <property type="component" value="Unassembled WGS sequence"/>
</dbReference>
<reference evidence="1 2" key="1">
    <citation type="submission" date="2018-05" db="EMBL/GenBank/DDBJ databases">
        <title>Flavobacterium sp. strain IMCC34758, incomplete genome.</title>
        <authorList>
            <person name="Joung Y."/>
        </authorList>
    </citation>
    <scope>NUCLEOTIDE SEQUENCE [LARGE SCALE GENOMIC DNA]</scope>
    <source>
        <strain evidence="1 2">IMCC34758</strain>
    </source>
</reference>
<comment type="caution">
    <text evidence="1">The sequence shown here is derived from an EMBL/GenBank/DDBJ whole genome shotgun (WGS) entry which is preliminary data.</text>
</comment>
<evidence type="ECO:0008006" key="3">
    <source>
        <dbReference type="Google" id="ProtNLM"/>
    </source>
</evidence>
<name>A0A2V4C1Q0_9FLAO</name>
<dbReference type="RefSeq" id="WP_110346742.1">
    <property type="nucleotide sequence ID" value="NZ_QJHL01000002.1"/>
</dbReference>
<evidence type="ECO:0000313" key="2">
    <source>
        <dbReference type="Proteomes" id="UP000247681"/>
    </source>
</evidence>
<dbReference type="AlphaFoldDB" id="A0A2V4C1Q0"/>
<dbReference type="EMBL" id="QJHL01000002">
    <property type="protein sequence ID" value="PXY45236.1"/>
    <property type="molecule type" value="Genomic_DNA"/>
</dbReference>
<evidence type="ECO:0000313" key="1">
    <source>
        <dbReference type="EMBL" id="PXY45236.1"/>
    </source>
</evidence>
<keyword evidence="2" id="KW-1185">Reference proteome</keyword>
<dbReference type="OrthoDB" id="1442704at2"/>
<proteinExistence type="predicted"/>
<dbReference type="InterPro" id="IPR024997">
    <property type="entry name" value="DUF3892"/>
</dbReference>
<sequence>MANYTISGVWKNSNNVITHYAIHHFNDKENTISLATKTTKSDAVCLLDNNQNSAITILWNYNTEAWNRGAIVSVVGSYPNKYLRTNQDGTVIDNLSNLINYGLVATNFS</sequence>
<organism evidence="1 2">
    <name type="scientific">Flavobacterium hydrophilum</name>
    <dbReference type="NCBI Taxonomy" id="2211445"/>
    <lineage>
        <taxon>Bacteria</taxon>
        <taxon>Pseudomonadati</taxon>
        <taxon>Bacteroidota</taxon>
        <taxon>Flavobacteriia</taxon>
        <taxon>Flavobacteriales</taxon>
        <taxon>Flavobacteriaceae</taxon>
        <taxon>Flavobacterium</taxon>
    </lineage>
</organism>
<gene>
    <name evidence="1" type="ORF">DMB68_11130</name>
</gene>
<dbReference type="Pfam" id="PF13031">
    <property type="entry name" value="DUF3892"/>
    <property type="match status" value="1"/>
</dbReference>
<protein>
    <recommendedName>
        <fullName evidence="3">DUF3892 domain-containing protein</fullName>
    </recommendedName>
</protein>
<accession>A0A2V4C1Q0</accession>